<keyword evidence="2" id="KW-1133">Transmembrane helix</keyword>
<feature type="transmembrane region" description="Helical" evidence="2">
    <location>
        <begin position="79"/>
        <end position="98"/>
    </location>
</feature>
<feature type="region of interest" description="Disordered" evidence="1">
    <location>
        <begin position="1"/>
        <end position="26"/>
    </location>
</feature>
<dbReference type="AlphaFoldDB" id="A0A3P7ZAD2"/>
<feature type="compositionally biased region" description="Basic and acidic residues" evidence="1">
    <location>
        <begin position="1"/>
        <end position="20"/>
    </location>
</feature>
<dbReference type="EMBL" id="UZAF01017918">
    <property type="protein sequence ID" value="VDO46155.1"/>
    <property type="molecule type" value="Genomic_DNA"/>
</dbReference>
<sequence>MQKAEKMLEQERHAHEELKRSFNQVQERNAKMERELADEVNKLKRRHADELKNSERLVELERSAHEHTKSLKTQSREMLFFYLFSTSFLTCLTFKQQFSTYRDSMQQSMGQKLAELQE</sequence>
<evidence type="ECO:0000256" key="2">
    <source>
        <dbReference type="SAM" id="Phobius"/>
    </source>
</evidence>
<organism evidence="3 4">
    <name type="scientific">Haemonchus placei</name>
    <name type="common">Barber's pole worm</name>
    <dbReference type="NCBI Taxonomy" id="6290"/>
    <lineage>
        <taxon>Eukaryota</taxon>
        <taxon>Metazoa</taxon>
        <taxon>Ecdysozoa</taxon>
        <taxon>Nematoda</taxon>
        <taxon>Chromadorea</taxon>
        <taxon>Rhabditida</taxon>
        <taxon>Rhabditina</taxon>
        <taxon>Rhabditomorpha</taxon>
        <taxon>Strongyloidea</taxon>
        <taxon>Trichostrongylidae</taxon>
        <taxon>Haemonchus</taxon>
    </lineage>
</organism>
<name>A0A3P7ZAD2_HAEPC</name>
<keyword evidence="2" id="KW-0472">Membrane</keyword>
<evidence type="ECO:0000313" key="4">
    <source>
        <dbReference type="Proteomes" id="UP000268014"/>
    </source>
</evidence>
<keyword evidence="2" id="KW-0812">Transmembrane</keyword>
<gene>
    <name evidence="3" type="ORF">HPLM_LOCUS12602</name>
</gene>
<accession>A0A3P7ZAD2</accession>
<evidence type="ECO:0000313" key="3">
    <source>
        <dbReference type="EMBL" id="VDO46155.1"/>
    </source>
</evidence>
<proteinExistence type="predicted"/>
<reference evidence="3 4" key="1">
    <citation type="submission" date="2018-11" db="EMBL/GenBank/DDBJ databases">
        <authorList>
            <consortium name="Pathogen Informatics"/>
        </authorList>
    </citation>
    <scope>NUCLEOTIDE SEQUENCE [LARGE SCALE GENOMIC DNA]</scope>
    <source>
        <strain evidence="3 4">MHpl1</strain>
    </source>
</reference>
<dbReference type="Proteomes" id="UP000268014">
    <property type="component" value="Unassembled WGS sequence"/>
</dbReference>
<dbReference type="OrthoDB" id="5874742at2759"/>
<keyword evidence="4" id="KW-1185">Reference proteome</keyword>
<protein>
    <submittedName>
        <fullName evidence="3">Uncharacterized protein</fullName>
    </submittedName>
</protein>
<evidence type="ECO:0000256" key="1">
    <source>
        <dbReference type="SAM" id="MobiDB-lite"/>
    </source>
</evidence>